<dbReference type="SUPFAM" id="SSF51182">
    <property type="entry name" value="RmlC-like cupins"/>
    <property type="match status" value="1"/>
</dbReference>
<dbReference type="Pfam" id="PF07883">
    <property type="entry name" value="Cupin_2"/>
    <property type="match status" value="1"/>
</dbReference>
<comment type="caution">
    <text evidence="4">The sequence shown here is derived from an EMBL/GenBank/DDBJ whole genome shotgun (WGS) entry which is preliminary data.</text>
</comment>
<keyword evidence="1" id="KW-0223">Dioxygenase</keyword>
<name>A0ABW4KQD2_9BURK</name>
<dbReference type="InterPro" id="IPR013096">
    <property type="entry name" value="Cupin_2"/>
</dbReference>
<dbReference type="PANTHER" id="PTHR41517">
    <property type="entry name" value="1,2-DIOXYGENASE PROTEIN-RELATED"/>
    <property type="match status" value="1"/>
</dbReference>
<protein>
    <submittedName>
        <fullName evidence="4">Cupin domain-containing protein</fullName>
    </submittedName>
</protein>
<dbReference type="EMBL" id="JBHUEJ010000015">
    <property type="protein sequence ID" value="MFD1710250.1"/>
    <property type="molecule type" value="Genomic_DNA"/>
</dbReference>
<evidence type="ECO:0000256" key="2">
    <source>
        <dbReference type="ARBA" id="ARBA00023002"/>
    </source>
</evidence>
<dbReference type="CDD" id="cd02216">
    <property type="entry name" value="cupin_GDO-like_N"/>
    <property type="match status" value="1"/>
</dbReference>
<gene>
    <name evidence="4" type="ORF">ACFSF0_06515</name>
</gene>
<feature type="domain" description="Cupin type-2" evidence="3">
    <location>
        <begin position="109"/>
        <end position="175"/>
    </location>
</feature>
<evidence type="ECO:0000256" key="1">
    <source>
        <dbReference type="ARBA" id="ARBA00022964"/>
    </source>
</evidence>
<accession>A0ABW4KQD2</accession>
<dbReference type="Gene3D" id="2.60.120.10">
    <property type="entry name" value="Jelly Rolls"/>
    <property type="match status" value="1"/>
</dbReference>
<proteinExistence type="predicted"/>
<dbReference type="CDD" id="cd06992">
    <property type="entry name" value="cupin_GDO-like_C"/>
    <property type="match status" value="1"/>
</dbReference>
<dbReference type="InterPro" id="IPR047183">
    <property type="entry name" value="GDO-like"/>
</dbReference>
<dbReference type="PANTHER" id="PTHR41517:SF1">
    <property type="entry name" value="CUPIN"/>
    <property type="match status" value="1"/>
</dbReference>
<keyword evidence="5" id="KW-1185">Reference proteome</keyword>
<dbReference type="RefSeq" id="WP_147912005.1">
    <property type="nucleotide sequence ID" value="NZ_JBHUEJ010000015.1"/>
</dbReference>
<evidence type="ECO:0000259" key="3">
    <source>
        <dbReference type="Pfam" id="PF07883"/>
    </source>
</evidence>
<dbReference type="InterPro" id="IPR011051">
    <property type="entry name" value="RmlC_Cupin_sf"/>
</dbReference>
<organism evidence="4 5">
    <name type="scientific">Ottowia flava</name>
    <dbReference type="NCBI Taxonomy" id="2675430"/>
    <lineage>
        <taxon>Bacteria</taxon>
        <taxon>Pseudomonadati</taxon>
        <taxon>Pseudomonadota</taxon>
        <taxon>Betaproteobacteria</taxon>
        <taxon>Burkholderiales</taxon>
        <taxon>Comamonadaceae</taxon>
        <taxon>Ottowia</taxon>
    </lineage>
</organism>
<keyword evidence="2" id="KW-0560">Oxidoreductase</keyword>
<reference evidence="5" key="1">
    <citation type="journal article" date="2019" name="Int. J. Syst. Evol. Microbiol.">
        <title>The Global Catalogue of Microorganisms (GCM) 10K type strain sequencing project: providing services to taxonomists for standard genome sequencing and annotation.</title>
        <authorList>
            <consortium name="The Broad Institute Genomics Platform"/>
            <consortium name="The Broad Institute Genome Sequencing Center for Infectious Disease"/>
            <person name="Wu L."/>
            <person name="Ma J."/>
        </authorList>
    </citation>
    <scope>NUCLEOTIDE SEQUENCE [LARGE SCALE GENOMIC DNA]</scope>
    <source>
        <strain evidence="5">LMG 29247</strain>
    </source>
</reference>
<evidence type="ECO:0000313" key="4">
    <source>
        <dbReference type="EMBL" id="MFD1710250.1"/>
    </source>
</evidence>
<dbReference type="Proteomes" id="UP001597304">
    <property type="component" value="Unassembled WGS sequence"/>
</dbReference>
<dbReference type="InterPro" id="IPR014710">
    <property type="entry name" value="RmlC-like_jellyroll"/>
</dbReference>
<evidence type="ECO:0000313" key="5">
    <source>
        <dbReference type="Proteomes" id="UP001597304"/>
    </source>
</evidence>
<sequence>MNPLDAVSSLGHAESLGRLEDLPPEYLKAINDLSVAPLWPQLRGLLPRGKPARATQPFMWRYQDVRPHLLRAGELTPIEKAERRVLVLCNPGHGLDKLVATPTIYVGMQLILPGEVAPNHRHTPTAVRFVIEGSGGFTTVNGEKCPMEKGDLILTPALNWHEHGHEGSGPVVWLDALDLPMVYAMEASYAIEGPSQHARAEPDASQSKYRRAGLLPYASLGQAQRADYPQIRFPWQDVREALGALAGVTPRGEAVQLAYVNPETGRSCLPTLGFSAQLLRAGEDFAPRKRSASSVVHVIEGQGESQIDGVTLTWSEGDTLAIPTHAEVTHRAQGQDAYLFHVDDAPMQRALGFYEDF</sequence>